<evidence type="ECO:0000313" key="2">
    <source>
        <dbReference type="Proteomes" id="UP000033140"/>
    </source>
</evidence>
<name>A0A0E9NGT6_SAICN</name>
<gene>
    <name evidence="1" type="ORF">G7K_3184-t1</name>
</gene>
<sequence length="155" mass="17471">MPRLIWPVVSGVLLGTSVTYGAYLHMTTTANGIKSSLDNQRAMFDSLNAPSVPLDLHSTHIPRTFTEHLADRWNAGLESGIRYLQHDVDYAAIPSEIVRLGRRGWEKVQQKIDEAAEKKAEAVEDARRSRVNEKRLLTDEHVERGKREEVLIGKA</sequence>
<dbReference type="RefSeq" id="XP_019024123.1">
    <property type="nucleotide sequence ID" value="XM_019166086.1"/>
</dbReference>
<proteinExistence type="predicted"/>
<evidence type="ECO:0000313" key="1">
    <source>
        <dbReference type="EMBL" id="GAO49023.1"/>
    </source>
</evidence>
<reference evidence="1 2" key="3">
    <citation type="journal article" date="2015" name="Genome Announc.">
        <title>Draft Genome Sequence of the Archiascomycetous Yeast Saitoella complicata.</title>
        <authorList>
            <person name="Yamauchi K."/>
            <person name="Kondo S."/>
            <person name="Hamamoto M."/>
            <person name="Takahashi Y."/>
            <person name="Ogura Y."/>
            <person name="Hayashi T."/>
            <person name="Nishida H."/>
        </authorList>
    </citation>
    <scope>NUCLEOTIDE SEQUENCE [LARGE SCALE GENOMIC DNA]</scope>
    <source>
        <strain evidence="1 2">NRRL Y-17804</strain>
    </source>
</reference>
<dbReference type="AlphaFoldDB" id="A0A0E9NGT6"/>
<accession>A0A0E9NGT6</accession>
<dbReference type="EMBL" id="BACD03000019">
    <property type="protein sequence ID" value="GAO49023.1"/>
    <property type="molecule type" value="Genomic_DNA"/>
</dbReference>
<keyword evidence="2" id="KW-1185">Reference proteome</keyword>
<reference evidence="1 2" key="2">
    <citation type="journal article" date="2014" name="J. Gen. Appl. Microbiol.">
        <title>The early diverging ascomycetous budding yeast Saitoella complicata has three histone deacetylases belonging to the Clr6, Hos2, and Rpd3 lineages.</title>
        <authorList>
            <person name="Nishida H."/>
            <person name="Matsumoto T."/>
            <person name="Kondo S."/>
            <person name="Hamamoto M."/>
            <person name="Yoshikawa H."/>
        </authorList>
    </citation>
    <scope>NUCLEOTIDE SEQUENCE [LARGE SCALE GENOMIC DNA]</scope>
    <source>
        <strain evidence="1 2">NRRL Y-17804</strain>
    </source>
</reference>
<comment type="caution">
    <text evidence="1">The sequence shown here is derived from an EMBL/GenBank/DDBJ whole genome shotgun (WGS) entry which is preliminary data.</text>
</comment>
<dbReference type="Proteomes" id="UP000033140">
    <property type="component" value="Unassembled WGS sequence"/>
</dbReference>
<reference evidence="1 2" key="1">
    <citation type="journal article" date="2011" name="J. Gen. Appl. Microbiol.">
        <title>Draft genome sequencing of the enigmatic yeast Saitoella complicata.</title>
        <authorList>
            <person name="Nishida H."/>
            <person name="Hamamoto M."/>
            <person name="Sugiyama J."/>
        </authorList>
    </citation>
    <scope>NUCLEOTIDE SEQUENCE [LARGE SCALE GENOMIC DNA]</scope>
    <source>
        <strain evidence="1 2">NRRL Y-17804</strain>
    </source>
</reference>
<organism evidence="1 2">
    <name type="scientific">Saitoella complicata (strain BCRC 22490 / CBS 7301 / JCM 7358 / NBRC 10748 / NRRL Y-17804)</name>
    <dbReference type="NCBI Taxonomy" id="698492"/>
    <lineage>
        <taxon>Eukaryota</taxon>
        <taxon>Fungi</taxon>
        <taxon>Dikarya</taxon>
        <taxon>Ascomycota</taxon>
        <taxon>Taphrinomycotina</taxon>
        <taxon>Taphrinomycotina incertae sedis</taxon>
        <taxon>Saitoella</taxon>
    </lineage>
</organism>
<evidence type="ECO:0008006" key="3">
    <source>
        <dbReference type="Google" id="ProtNLM"/>
    </source>
</evidence>
<protein>
    <recommendedName>
        <fullName evidence="3">MICOS complex subunit MIC12</fullName>
    </recommendedName>
</protein>